<feature type="region of interest" description="Disordered" evidence="1">
    <location>
        <begin position="20"/>
        <end position="50"/>
    </location>
</feature>
<sequence length="287" mass="31309">MTAPAARTASGLLDISAARAKDARRSRAADPRGDRYNRSGAYKHGAGVGKPVRRQAVQTSVCAVSDPFDPARRLQVSVNRNVDILEVERSHGRIQVSEYETGRQVQAILERASGARLGSSGWDISGSRDQTIAHELAVIYAIEDARLVAKLKDKIVRAVGTPGARFLAEVLVGGKTFAQYAAARGRSGERGTAGVANHFRILMEYLDEAFAAEGVKDVTREWFFRAEPSSEPTDEKGRVVPKGHGHVWGGEESRYARHMNDEARQLVGRTARVRDIVGARHRVTGDN</sequence>
<evidence type="ECO:0000313" key="4">
    <source>
        <dbReference type="Proteomes" id="UP000517759"/>
    </source>
</evidence>
<dbReference type="AlphaFoldDB" id="A0A7W6F946"/>
<proteinExistence type="predicted"/>
<organism evidence="3 4">
    <name type="scientific">Methylobacterium brachythecii</name>
    <dbReference type="NCBI Taxonomy" id="1176177"/>
    <lineage>
        <taxon>Bacteria</taxon>
        <taxon>Pseudomonadati</taxon>
        <taxon>Pseudomonadota</taxon>
        <taxon>Alphaproteobacteria</taxon>
        <taxon>Hyphomicrobiales</taxon>
        <taxon>Methylobacteriaceae</taxon>
        <taxon>Methylobacterium</taxon>
    </lineage>
</organism>
<dbReference type="EMBL" id="BSPG01000011">
    <property type="protein sequence ID" value="GLS44386.1"/>
    <property type="molecule type" value="Genomic_DNA"/>
</dbReference>
<comment type="caution">
    <text evidence="3">The sequence shown here is derived from an EMBL/GenBank/DDBJ whole genome shotgun (WGS) entry which is preliminary data.</text>
</comment>
<evidence type="ECO:0000313" key="3">
    <source>
        <dbReference type="EMBL" id="MBB3905105.1"/>
    </source>
</evidence>
<reference evidence="5" key="2">
    <citation type="journal article" date="2019" name="Int. J. Syst. Evol. Microbiol.">
        <title>The Global Catalogue of Microorganisms (GCM) 10K type strain sequencing project: providing services to taxonomists for standard genome sequencing and annotation.</title>
        <authorList>
            <consortium name="The Broad Institute Genomics Platform"/>
            <consortium name="The Broad Institute Genome Sequencing Center for Infectious Disease"/>
            <person name="Wu L."/>
            <person name="Ma J."/>
        </authorList>
    </citation>
    <scope>NUCLEOTIDE SEQUENCE [LARGE SCALE GENOMIC DNA]</scope>
    <source>
        <strain evidence="5">NBRC 107710</strain>
    </source>
</reference>
<feature type="compositionally biased region" description="Basic and acidic residues" evidence="1">
    <location>
        <begin position="20"/>
        <end position="37"/>
    </location>
</feature>
<dbReference type="RefSeq" id="WP_183511160.1">
    <property type="nucleotide sequence ID" value="NZ_BSPG01000011.1"/>
</dbReference>
<dbReference type="Proteomes" id="UP000517759">
    <property type="component" value="Unassembled WGS sequence"/>
</dbReference>
<keyword evidence="5" id="KW-1185">Reference proteome</keyword>
<name>A0A7W6F946_9HYPH</name>
<accession>A0A7W6F946</accession>
<reference evidence="3 4" key="3">
    <citation type="submission" date="2020-08" db="EMBL/GenBank/DDBJ databases">
        <title>Genomic Encyclopedia of Type Strains, Phase IV (KMG-IV): sequencing the most valuable type-strain genomes for metagenomic binning, comparative biology and taxonomic classification.</title>
        <authorList>
            <person name="Goeker M."/>
        </authorList>
    </citation>
    <scope>NUCLEOTIDE SEQUENCE [LARGE SCALE GENOMIC DNA]</scope>
    <source>
        <strain evidence="3 4">DSM 24105</strain>
    </source>
</reference>
<evidence type="ECO:0000256" key="1">
    <source>
        <dbReference type="SAM" id="MobiDB-lite"/>
    </source>
</evidence>
<evidence type="ECO:0000313" key="2">
    <source>
        <dbReference type="EMBL" id="GLS44386.1"/>
    </source>
</evidence>
<reference evidence="2" key="1">
    <citation type="journal article" date="2014" name="Int. J. Syst. Evol. Microbiol.">
        <title>Complete genome of a new Firmicutes species belonging to the dominant human colonic microbiota ('Ruminococcus bicirculans') reveals two chromosomes and a selective capacity to utilize plant glucans.</title>
        <authorList>
            <consortium name="NISC Comparative Sequencing Program"/>
            <person name="Wegmann U."/>
            <person name="Louis P."/>
            <person name="Goesmann A."/>
            <person name="Henrissat B."/>
            <person name="Duncan S.H."/>
            <person name="Flint H.J."/>
        </authorList>
    </citation>
    <scope>NUCLEOTIDE SEQUENCE</scope>
    <source>
        <strain evidence="2">NBRC 107710</strain>
    </source>
</reference>
<reference evidence="2" key="4">
    <citation type="submission" date="2023-01" db="EMBL/GenBank/DDBJ databases">
        <title>Draft genome sequence of Methylobacterium brachythecii strain NBRC 107710.</title>
        <authorList>
            <person name="Sun Q."/>
            <person name="Mori K."/>
        </authorList>
    </citation>
    <scope>NUCLEOTIDE SEQUENCE</scope>
    <source>
        <strain evidence="2">NBRC 107710</strain>
    </source>
</reference>
<gene>
    <name evidence="2" type="ORF">GCM10007884_23740</name>
    <name evidence="3" type="ORF">GGR33_004633</name>
</gene>
<protein>
    <submittedName>
        <fullName evidence="3">Uncharacterized protein</fullName>
    </submittedName>
</protein>
<dbReference type="EMBL" id="JACIDN010000010">
    <property type="protein sequence ID" value="MBB3905105.1"/>
    <property type="molecule type" value="Genomic_DNA"/>
</dbReference>
<evidence type="ECO:0000313" key="5">
    <source>
        <dbReference type="Proteomes" id="UP001156881"/>
    </source>
</evidence>
<dbReference type="Proteomes" id="UP001156881">
    <property type="component" value="Unassembled WGS sequence"/>
</dbReference>